<dbReference type="RefSeq" id="WP_164193082.1">
    <property type="nucleotide sequence ID" value="NZ_JAAGMR010000284.1"/>
</dbReference>
<accession>A0A7K3QYH5</accession>
<gene>
    <name evidence="1" type="ORF">G3I21_25345</name>
</gene>
<dbReference type="AlphaFoldDB" id="A0A7K3QYH5"/>
<reference evidence="1 2" key="1">
    <citation type="submission" date="2020-01" db="EMBL/GenBank/DDBJ databases">
        <title>Insect and environment-associated Actinomycetes.</title>
        <authorList>
            <person name="Currrie C."/>
            <person name="Chevrette M."/>
            <person name="Carlson C."/>
            <person name="Stubbendieck R."/>
            <person name="Wendt-Pienkowski E."/>
        </authorList>
    </citation>
    <scope>NUCLEOTIDE SEQUENCE [LARGE SCALE GENOMIC DNA]</scope>
    <source>
        <strain evidence="1 2">SID7754</strain>
    </source>
</reference>
<dbReference type="EMBL" id="JAAGMR010000284">
    <property type="protein sequence ID" value="NEB94967.1"/>
    <property type="molecule type" value="Genomic_DNA"/>
</dbReference>
<organism evidence="1 2">
    <name type="scientific">Streptomyces bauhiniae</name>
    <dbReference type="NCBI Taxonomy" id="2340725"/>
    <lineage>
        <taxon>Bacteria</taxon>
        <taxon>Bacillati</taxon>
        <taxon>Actinomycetota</taxon>
        <taxon>Actinomycetes</taxon>
        <taxon>Kitasatosporales</taxon>
        <taxon>Streptomycetaceae</taxon>
        <taxon>Streptomyces</taxon>
    </lineage>
</organism>
<dbReference type="Proteomes" id="UP000470520">
    <property type="component" value="Unassembled WGS sequence"/>
</dbReference>
<sequence>MRQKEAMLLDIIMRFLSGACITPWREELNVLFVQGASVTAVVRGSLGEPVILLAGESCPGMLDTRWIDVIRAAAVVLDATELQCLWVAMCTLSMRAPDSLVASDQNVLALYKVPSA</sequence>
<name>A0A7K3QYH5_9ACTN</name>
<protein>
    <submittedName>
        <fullName evidence="1">Uncharacterized protein</fullName>
    </submittedName>
</protein>
<evidence type="ECO:0000313" key="2">
    <source>
        <dbReference type="Proteomes" id="UP000470520"/>
    </source>
</evidence>
<comment type="caution">
    <text evidence="1">The sequence shown here is derived from an EMBL/GenBank/DDBJ whole genome shotgun (WGS) entry which is preliminary data.</text>
</comment>
<proteinExistence type="predicted"/>
<evidence type="ECO:0000313" key="1">
    <source>
        <dbReference type="EMBL" id="NEB94967.1"/>
    </source>
</evidence>